<evidence type="ECO:0000256" key="1">
    <source>
        <dbReference type="SAM" id="MobiDB-lite"/>
    </source>
</evidence>
<proteinExistence type="predicted"/>
<feature type="region of interest" description="Disordered" evidence="1">
    <location>
        <begin position="72"/>
        <end position="91"/>
    </location>
</feature>
<evidence type="ECO:0000313" key="2">
    <source>
        <dbReference type="EMBL" id="KAJ8974523.1"/>
    </source>
</evidence>
<comment type="caution">
    <text evidence="2">The sequence shown here is derived from an EMBL/GenBank/DDBJ whole genome shotgun (WGS) entry which is preliminary data.</text>
</comment>
<protein>
    <submittedName>
        <fullName evidence="2">Uncharacterized protein</fullName>
    </submittedName>
</protein>
<evidence type="ECO:0000313" key="3">
    <source>
        <dbReference type="Proteomes" id="UP001162164"/>
    </source>
</evidence>
<organism evidence="2 3">
    <name type="scientific">Molorchus minor</name>
    <dbReference type="NCBI Taxonomy" id="1323400"/>
    <lineage>
        <taxon>Eukaryota</taxon>
        <taxon>Metazoa</taxon>
        <taxon>Ecdysozoa</taxon>
        <taxon>Arthropoda</taxon>
        <taxon>Hexapoda</taxon>
        <taxon>Insecta</taxon>
        <taxon>Pterygota</taxon>
        <taxon>Neoptera</taxon>
        <taxon>Endopterygota</taxon>
        <taxon>Coleoptera</taxon>
        <taxon>Polyphaga</taxon>
        <taxon>Cucujiformia</taxon>
        <taxon>Chrysomeloidea</taxon>
        <taxon>Cerambycidae</taxon>
        <taxon>Lamiinae</taxon>
        <taxon>Monochamini</taxon>
        <taxon>Molorchus</taxon>
    </lineage>
</organism>
<gene>
    <name evidence="2" type="ORF">NQ317_016029</name>
</gene>
<reference evidence="2" key="1">
    <citation type="journal article" date="2023" name="Insect Mol. Biol.">
        <title>Genome sequencing provides insights into the evolution of gene families encoding plant cell wall-degrading enzymes in longhorned beetles.</title>
        <authorList>
            <person name="Shin N.R."/>
            <person name="Okamura Y."/>
            <person name="Kirsch R."/>
            <person name="Pauchet Y."/>
        </authorList>
    </citation>
    <scope>NUCLEOTIDE SEQUENCE</scope>
    <source>
        <strain evidence="2">MMC_N1</strain>
    </source>
</reference>
<name>A0ABQ9J8U1_9CUCU</name>
<accession>A0ABQ9J8U1</accession>
<sequence length="91" mass="10300">MLIIFWYTGTTLDNDKADYTPHHGDIHGYGTKKVGSPRSQELCQQRCLDETTYMERALRLLGLRKQTLLGADRPFNSTRRSTSSPTAPTVL</sequence>
<keyword evidence="3" id="KW-1185">Reference proteome</keyword>
<dbReference type="Proteomes" id="UP001162164">
    <property type="component" value="Unassembled WGS sequence"/>
</dbReference>
<feature type="compositionally biased region" description="Low complexity" evidence="1">
    <location>
        <begin position="77"/>
        <end position="91"/>
    </location>
</feature>
<dbReference type="EMBL" id="JAPWTJ010000977">
    <property type="protein sequence ID" value="KAJ8974523.1"/>
    <property type="molecule type" value="Genomic_DNA"/>
</dbReference>